<reference evidence="4" key="1">
    <citation type="submission" date="2017-02" db="UniProtKB">
        <authorList>
            <consortium name="WormBaseParasite"/>
        </authorList>
    </citation>
    <scope>IDENTIFICATION</scope>
</reference>
<name>A0A0N5CJS4_THECL</name>
<reference evidence="2 3" key="2">
    <citation type="submission" date="2018-11" db="EMBL/GenBank/DDBJ databases">
        <authorList>
            <consortium name="Pathogen Informatics"/>
        </authorList>
    </citation>
    <scope>NUCLEOTIDE SEQUENCE [LARGE SCALE GENOMIC DNA]</scope>
</reference>
<evidence type="ECO:0000313" key="4">
    <source>
        <dbReference type="WBParaSite" id="TCLT_0000029101-mRNA-1"/>
    </source>
</evidence>
<evidence type="ECO:0000313" key="2">
    <source>
        <dbReference type="EMBL" id="VDM95206.1"/>
    </source>
</evidence>
<proteinExistence type="predicted"/>
<accession>A0A0N5CJS4</accession>
<evidence type="ECO:0000313" key="3">
    <source>
        <dbReference type="Proteomes" id="UP000276776"/>
    </source>
</evidence>
<dbReference type="AlphaFoldDB" id="A0A0N5CJS4"/>
<evidence type="ECO:0000256" key="1">
    <source>
        <dbReference type="SAM" id="SignalP"/>
    </source>
</evidence>
<dbReference type="WBParaSite" id="TCLT_0000029101-mRNA-1">
    <property type="protein sequence ID" value="TCLT_0000029101-mRNA-1"/>
    <property type="gene ID" value="TCLT_0000029101"/>
</dbReference>
<dbReference type="OrthoDB" id="5847013at2759"/>
<feature type="signal peptide" evidence="1">
    <location>
        <begin position="1"/>
        <end position="15"/>
    </location>
</feature>
<keyword evidence="3" id="KW-1185">Reference proteome</keyword>
<dbReference type="Proteomes" id="UP000276776">
    <property type="component" value="Unassembled WGS sequence"/>
</dbReference>
<keyword evidence="1" id="KW-0732">Signal</keyword>
<protein>
    <submittedName>
        <fullName evidence="4">Spondin domain-containing protein</fullName>
    </submittedName>
</protein>
<gene>
    <name evidence="2" type="ORF">TCLT_LOCUS292</name>
</gene>
<dbReference type="EMBL" id="UYYF01000018">
    <property type="protein sequence ID" value="VDM95206.1"/>
    <property type="molecule type" value="Genomic_DNA"/>
</dbReference>
<dbReference type="OMA" id="HVDIPFK"/>
<organism evidence="4">
    <name type="scientific">Thelazia callipaeda</name>
    <name type="common">Oriental eyeworm</name>
    <name type="synonym">Parasitic nematode</name>
    <dbReference type="NCBI Taxonomy" id="103827"/>
    <lineage>
        <taxon>Eukaryota</taxon>
        <taxon>Metazoa</taxon>
        <taxon>Ecdysozoa</taxon>
        <taxon>Nematoda</taxon>
        <taxon>Chromadorea</taxon>
        <taxon>Rhabditida</taxon>
        <taxon>Spirurina</taxon>
        <taxon>Spiruromorpha</taxon>
        <taxon>Thelazioidea</taxon>
        <taxon>Thelaziidae</taxon>
        <taxon>Thelazia</taxon>
    </lineage>
</organism>
<feature type="chain" id="PRO_5043126157" evidence="1">
    <location>
        <begin position="16"/>
        <end position="121"/>
    </location>
</feature>
<sequence>MILLICILAVNSGLAKSVDWEAADQEFSPYVFTHYTLPFKYKNHAGEWFGYETAYIQNPNITNNVPSMFTHRIPLPPTTGQFGAWSNLADVTSNQENTWNFEKRVDSKVWWPRVSMSSSQI</sequence>